<dbReference type="AlphaFoldDB" id="A0A0V0GQA6"/>
<dbReference type="EMBL" id="GEDG01033186">
    <property type="protein sequence ID" value="JAP10399.1"/>
    <property type="molecule type" value="Transcribed_RNA"/>
</dbReference>
<name>A0A0V0GQA6_SOLCH</name>
<accession>A0A0V0GQA6</accession>
<organism evidence="1">
    <name type="scientific">Solanum chacoense</name>
    <name type="common">Chaco potato</name>
    <dbReference type="NCBI Taxonomy" id="4108"/>
    <lineage>
        <taxon>Eukaryota</taxon>
        <taxon>Viridiplantae</taxon>
        <taxon>Streptophyta</taxon>
        <taxon>Embryophyta</taxon>
        <taxon>Tracheophyta</taxon>
        <taxon>Spermatophyta</taxon>
        <taxon>Magnoliopsida</taxon>
        <taxon>eudicotyledons</taxon>
        <taxon>Gunneridae</taxon>
        <taxon>Pentapetalae</taxon>
        <taxon>asterids</taxon>
        <taxon>lamiids</taxon>
        <taxon>Solanales</taxon>
        <taxon>Solanaceae</taxon>
        <taxon>Solanoideae</taxon>
        <taxon>Solaneae</taxon>
        <taxon>Solanum</taxon>
    </lineage>
</organism>
<reference evidence="1" key="1">
    <citation type="submission" date="2015-12" db="EMBL/GenBank/DDBJ databases">
        <title>Gene expression during late stages of embryo sac development: a critical building block for successful pollen-pistil interactions.</title>
        <authorList>
            <person name="Liu Y."/>
            <person name="Joly V."/>
            <person name="Sabar M."/>
            <person name="Matton D.P."/>
        </authorList>
    </citation>
    <scope>NUCLEOTIDE SEQUENCE</scope>
</reference>
<sequence length="102" mass="12344">MAYSKVIIALMLAFSPDLLSHRHQEHLRQLLRRVLRHRWRLLLLRHQHHLSLPLQMLLLLHLLHRHLHQLHQLSRLRRRLLPVLLLLHPLLPLPEVLLTLLP</sequence>
<protein>
    <submittedName>
        <fullName evidence="1">Putative ovule protein</fullName>
    </submittedName>
</protein>
<proteinExistence type="predicted"/>
<evidence type="ECO:0000313" key="1">
    <source>
        <dbReference type="EMBL" id="JAP10399.1"/>
    </source>
</evidence>